<dbReference type="KEGG" id="csl:COCSUDRAFT_11586"/>
<organism evidence="9 10">
    <name type="scientific">Coccomyxa subellipsoidea (strain C-169)</name>
    <name type="common">Green microalga</name>
    <dbReference type="NCBI Taxonomy" id="574566"/>
    <lineage>
        <taxon>Eukaryota</taxon>
        <taxon>Viridiplantae</taxon>
        <taxon>Chlorophyta</taxon>
        <taxon>core chlorophytes</taxon>
        <taxon>Trebouxiophyceae</taxon>
        <taxon>Trebouxiophyceae incertae sedis</taxon>
        <taxon>Coccomyxaceae</taxon>
        <taxon>Coccomyxa</taxon>
        <taxon>Coccomyxa subellipsoidea</taxon>
    </lineage>
</organism>
<dbReference type="AlphaFoldDB" id="I0Z9M2"/>
<feature type="domain" description="ABC transporter" evidence="8">
    <location>
        <begin position="385"/>
        <end position="601"/>
    </location>
</feature>
<dbReference type="GO" id="GO:0005524">
    <property type="term" value="F:ATP binding"/>
    <property type="evidence" value="ECO:0007669"/>
    <property type="project" value="UniProtKB-KW"/>
</dbReference>
<comment type="caution">
    <text evidence="9">The sequence shown here is derived from an EMBL/GenBank/DDBJ whole genome shotgun (WGS) entry which is preliminary data.</text>
</comment>
<dbReference type="STRING" id="574566.I0Z9M2"/>
<dbReference type="PANTHER" id="PTHR11384">
    <property type="entry name" value="ATP-BINDING CASSETTE, SUB-FAMILY D MEMBER"/>
    <property type="match status" value="1"/>
</dbReference>
<dbReference type="Gene3D" id="3.40.50.300">
    <property type="entry name" value="P-loop containing nucleotide triphosphate hydrolases"/>
    <property type="match status" value="1"/>
</dbReference>
<dbReference type="eggNOG" id="KOG0060">
    <property type="taxonomic scope" value="Eukaryota"/>
</dbReference>
<dbReference type="InterPro" id="IPR003439">
    <property type="entry name" value="ABC_transporter-like_ATP-bd"/>
</dbReference>
<comment type="similarity">
    <text evidence="1">Belongs to the ABC transporter superfamily. ABCD family. Peroxisomal fatty acyl CoA transporter (TC 3.A.1.203) subfamily.</text>
</comment>
<dbReference type="Pfam" id="PF00005">
    <property type="entry name" value="ABC_tran"/>
    <property type="match status" value="1"/>
</dbReference>
<accession>I0Z9M2</accession>
<gene>
    <name evidence="9" type="ORF">COCSUDRAFT_11586</name>
</gene>
<dbReference type="GO" id="GO:0007031">
    <property type="term" value="P:peroxisome organization"/>
    <property type="evidence" value="ECO:0007669"/>
    <property type="project" value="TreeGrafter"/>
</dbReference>
<dbReference type="GO" id="GO:0005778">
    <property type="term" value="C:peroxisomal membrane"/>
    <property type="evidence" value="ECO:0007669"/>
    <property type="project" value="TreeGrafter"/>
</dbReference>
<dbReference type="CDD" id="cd03223">
    <property type="entry name" value="ABCD_peroxisomal_ALDP"/>
    <property type="match status" value="1"/>
</dbReference>
<keyword evidence="5" id="KW-0067">ATP-binding</keyword>
<evidence type="ECO:0000313" key="10">
    <source>
        <dbReference type="Proteomes" id="UP000007264"/>
    </source>
</evidence>
<dbReference type="Pfam" id="PF06472">
    <property type="entry name" value="ABC_membrane_2"/>
    <property type="match status" value="1"/>
</dbReference>
<keyword evidence="2" id="KW-0813">Transport</keyword>
<keyword evidence="3" id="KW-0812">Transmembrane</keyword>
<evidence type="ECO:0000256" key="7">
    <source>
        <dbReference type="ARBA" id="ARBA00023136"/>
    </source>
</evidence>
<dbReference type="InterPro" id="IPR011527">
    <property type="entry name" value="ABC1_TM_dom"/>
</dbReference>
<dbReference type="SUPFAM" id="SSF52540">
    <property type="entry name" value="P-loop containing nucleoside triphosphate hydrolases"/>
    <property type="match status" value="1"/>
</dbReference>
<evidence type="ECO:0000256" key="1">
    <source>
        <dbReference type="ARBA" id="ARBA00008575"/>
    </source>
</evidence>
<evidence type="ECO:0000256" key="6">
    <source>
        <dbReference type="ARBA" id="ARBA00022989"/>
    </source>
</evidence>
<evidence type="ECO:0000313" key="9">
    <source>
        <dbReference type="EMBL" id="EIE27341.1"/>
    </source>
</evidence>
<dbReference type="PANTHER" id="PTHR11384:SF67">
    <property type="entry name" value="ATP-BINDING CASSETTE SUB-FAMILY D MEMBER 1"/>
    <property type="match status" value="1"/>
</dbReference>
<keyword evidence="10" id="KW-1185">Reference proteome</keyword>
<dbReference type="GO" id="GO:0140359">
    <property type="term" value="F:ABC-type transporter activity"/>
    <property type="evidence" value="ECO:0007669"/>
    <property type="project" value="InterPro"/>
</dbReference>
<evidence type="ECO:0000256" key="3">
    <source>
        <dbReference type="ARBA" id="ARBA00022692"/>
    </source>
</evidence>
<feature type="non-terminal residue" evidence="9">
    <location>
        <position position="1"/>
    </location>
</feature>
<name>I0Z9M2_COCSC</name>
<dbReference type="RefSeq" id="XP_005651885.1">
    <property type="nucleotide sequence ID" value="XM_005651828.1"/>
</dbReference>
<keyword evidence="4" id="KW-0547">Nucleotide-binding</keyword>
<dbReference type="InterPro" id="IPR017871">
    <property type="entry name" value="ABC_transporter-like_CS"/>
</dbReference>
<evidence type="ECO:0000259" key="8">
    <source>
        <dbReference type="PROSITE" id="PS50893"/>
    </source>
</evidence>
<reference evidence="9 10" key="1">
    <citation type="journal article" date="2012" name="Genome Biol.">
        <title>The genome of the polar eukaryotic microalga coccomyxa subellipsoidea reveals traits of cold adaptation.</title>
        <authorList>
            <person name="Blanc G."/>
            <person name="Agarkova I."/>
            <person name="Grimwood J."/>
            <person name="Kuo A."/>
            <person name="Brueggeman A."/>
            <person name="Dunigan D."/>
            <person name="Gurnon J."/>
            <person name="Ladunga I."/>
            <person name="Lindquist E."/>
            <person name="Lucas S."/>
            <person name="Pangilinan J."/>
            <person name="Proschold T."/>
            <person name="Salamov A."/>
            <person name="Schmutz J."/>
            <person name="Weeks D."/>
            <person name="Yamada T."/>
            <person name="Claverie J.M."/>
            <person name="Grigoriev I."/>
            <person name="Van Etten J."/>
            <person name="Lomsadze A."/>
            <person name="Borodovsky M."/>
        </authorList>
    </citation>
    <scope>NUCLEOTIDE SEQUENCE [LARGE SCALE GENOMIC DNA]</scope>
    <source>
        <strain evidence="9 10">C-169</strain>
    </source>
</reference>
<evidence type="ECO:0000256" key="5">
    <source>
        <dbReference type="ARBA" id="ARBA00022840"/>
    </source>
</evidence>
<dbReference type="InterPro" id="IPR050835">
    <property type="entry name" value="ABC_transporter_sub-D"/>
</dbReference>
<dbReference type="InterPro" id="IPR003593">
    <property type="entry name" value="AAA+_ATPase"/>
</dbReference>
<evidence type="ECO:0000256" key="4">
    <source>
        <dbReference type="ARBA" id="ARBA00022741"/>
    </source>
</evidence>
<keyword evidence="6" id="KW-1133">Transmembrane helix</keyword>
<evidence type="ECO:0000256" key="2">
    <source>
        <dbReference type="ARBA" id="ARBA00022448"/>
    </source>
</evidence>
<dbReference type="EMBL" id="AGSI01000001">
    <property type="protein sequence ID" value="EIE27341.1"/>
    <property type="molecule type" value="Genomic_DNA"/>
</dbReference>
<dbReference type="GO" id="GO:0016887">
    <property type="term" value="F:ATP hydrolysis activity"/>
    <property type="evidence" value="ECO:0007669"/>
    <property type="project" value="InterPro"/>
</dbReference>
<dbReference type="GO" id="GO:0006635">
    <property type="term" value="P:fatty acid beta-oxidation"/>
    <property type="evidence" value="ECO:0007669"/>
    <property type="project" value="TreeGrafter"/>
</dbReference>
<dbReference type="GO" id="GO:0015910">
    <property type="term" value="P:long-chain fatty acid import into peroxisome"/>
    <property type="evidence" value="ECO:0007669"/>
    <property type="project" value="TreeGrafter"/>
</dbReference>
<dbReference type="Proteomes" id="UP000007264">
    <property type="component" value="Unassembled WGS sequence"/>
</dbReference>
<dbReference type="SMART" id="SM00382">
    <property type="entry name" value="AAA"/>
    <property type="match status" value="1"/>
</dbReference>
<dbReference type="PROSITE" id="PS00211">
    <property type="entry name" value="ABC_TRANSPORTER_1"/>
    <property type="match status" value="1"/>
</dbReference>
<sequence length="606" mass="67427">KVAVDRVFYERLLRILKICVPRVLSKESLLILLQGGLLVSRTFLTDRISRIEARAGRHLIAQNFPGFVRGLAAFLGVSVPAAVVNSGLRFFQKEIQLAFMMRLSKHLHQLYCSNRSYYAASVLGGLTNADQRITEDVEKFCFAVADLYSYTFKPLLDVLLFTRSLAKSMGYRTQLALYAYYLLSATVLRSISPPLALMTAQETGLAGAFRSAHQRVVGNAEEIAFNDPPSGKAEQLVLNYHLERMVKHTHLSALQRFVQQVFDGFAVKYMASAVALLLYAAPLYFRDPSMRGSQDEITQDYIRAMRLLQNTSRGVGDLVLVYRRVTGLAGHTSRVAELLEQVQRLSGGNPEQTTRTLYNRNVSSSSLLAEPEVLPEPRRHEGDIIKFHRLALNAPDGTALVRELTFEVPPGRSVLVMGPNGSGKSSLFRVLSGLWPLQGGEITVPSALFSTFYLSQRPYLVSGSLRDQILYPHPPAAVWAAARPSARADFERMPGWDQVQNWNDTLSGGEKQRLAMARLLFHNPVYAILDECTSAVSADGEEVLYKACMEAGITMLSIGHRPALRKYHQMIVHFDGTQTGKGWRIEELPPNLQTDAVSTTETSVFA</sequence>
<keyword evidence="7" id="KW-0472">Membrane</keyword>
<dbReference type="GeneID" id="17045356"/>
<dbReference type="InterPro" id="IPR027417">
    <property type="entry name" value="P-loop_NTPase"/>
</dbReference>
<protein>
    <recommendedName>
        <fullName evidence="8">ABC transporter domain-containing protein</fullName>
    </recommendedName>
</protein>
<dbReference type="GO" id="GO:0042760">
    <property type="term" value="P:very long-chain fatty acid catabolic process"/>
    <property type="evidence" value="ECO:0007669"/>
    <property type="project" value="TreeGrafter"/>
</dbReference>
<proteinExistence type="inferred from homology"/>
<dbReference type="PROSITE" id="PS50893">
    <property type="entry name" value="ABC_TRANSPORTER_2"/>
    <property type="match status" value="1"/>
</dbReference>
<dbReference type="OrthoDB" id="422637at2759"/>
<dbReference type="GO" id="GO:0005324">
    <property type="term" value="F:long-chain fatty acid transmembrane transporter activity"/>
    <property type="evidence" value="ECO:0007669"/>
    <property type="project" value="TreeGrafter"/>
</dbReference>